<reference evidence="2" key="1">
    <citation type="submission" date="2021-01" db="EMBL/GenBank/DDBJ databases">
        <title>Whole genome shotgun sequence of Virgisporangium aurantiacum NBRC 16421.</title>
        <authorList>
            <person name="Komaki H."/>
            <person name="Tamura T."/>
        </authorList>
    </citation>
    <scope>NUCLEOTIDE SEQUENCE</scope>
    <source>
        <strain evidence="2">NBRC 16421</strain>
    </source>
</reference>
<proteinExistence type="predicted"/>
<dbReference type="RefSeq" id="WP_204009619.1">
    <property type="nucleotide sequence ID" value="NZ_BOPG01000092.1"/>
</dbReference>
<organism evidence="2 3">
    <name type="scientific">Virgisporangium aurantiacum</name>
    <dbReference type="NCBI Taxonomy" id="175570"/>
    <lineage>
        <taxon>Bacteria</taxon>
        <taxon>Bacillati</taxon>
        <taxon>Actinomycetota</taxon>
        <taxon>Actinomycetes</taxon>
        <taxon>Micromonosporales</taxon>
        <taxon>Micromonosporaceae</taxon>
        <taxon>Virgisporangium</taxon>
    </lineage>
</organism>
<keyword evidence="3" id="KW-1185">Reference proteome</keyword>
<dbReference type="Proteomes" id="UP000612585">
    <property type="component" value="Unassembled WGS sequence"/>
</dbReference>
<keyword evidence="1" id="KW-1133">Transmembrane helix</keyword>
<feature type="transmembrane region" description="Helical" evidence="1">
    <location>
        <begin position="82"/>
        <end position="104"/>
    </location>
</feature>
<gene>
    <name evidence="2" type="ORF">Vau01_108610</name>
</gene>
<name>A0A8J3ZJX8_9ACTN</name>
<sequence length="144" mass="14578">MAGVGVGLRRLLLLALLSIGVIGMHTVGHSSDHHSWETLATGTSDVADVAMADTCDGDCGSHGSLAVWPDSGSHRLPGGTGLMIVCLAVLVGVGVLALLSHALARWAGPGARGAPPGTTRFPHTGPALGLPFPLRLVDVAVLRI</sequence>
<keyword evidence="1" id="KW-0472">Membrane</keyword>
<comment type="caution">
    <text evidence="2">The sequence shown here is derived from an EMBL/GenBank/DDBJ whole genome shotgun (WGS) entry which is preliminary data.</text>
</comment>
<accession>A0A8J3ZJX8</accession>
<evidence type="ECO:0000313" key="3">
    <source>
        <dbReference type="Proteomes" id="UP000612585"/>
    </source>
</evidence>
<protein>
    <submittedName>
        <fullName evidence="2">Uncharacterized protein</fullName>
    </submittedName>
</protein>
<evidence type="ECO:0000313" key="2">
    <source>
        <dbReference type="EMBL" id="GIJ63345.1"/>
    </source>
</evidence>
<dbReference type="EMBL" id="BOPG01000092">
    <property type="protein sequence ID" value="GIJ63345.1"/>
    <property type="molecule type" value="Genomic_DNA"/>
</dbReference>
<dbReference type="AlphaFoldDB" id="A0A8J3ZJX8"/>
<keyword evidence="1" id="KW-0812">Transmembrane</keyword>
<evidence type="ECO:0000256" key="1">
    <source>
        <dbReference type="SAM" id="Phobius"/>
    </source>
</evidence>